<dbReference type="EMBL" id="CP081295">
    <property type="protein sequence ID" value="QZD90111.1"/>
    <property type="molecule type" value="Genomic_DNA"/>
</dbReference>
<keyword evidence="1" id="KW-0328">Glycosyltransferase</keyword>
<proteinExistence type="predicted"/>
<evidence type="ECO:0000256" key="1">
    <source>
        <dbReference type="ARBA" id="ARBA00022676"/>
    </source>
</evidence>
<gene>
    <name evidence="3" type="ORF">K3148_01500</name>
</gene>
<dbReference type="PANTHER" id="PTHR34136:SF1">
    <property type="entry name" value="UDP-N-ACETYL-D-MANNOSAMINURONIC ACID TRANSFERASE"/>
    <property type="match status" value="1"/>
</dbReference>
<evidence type="ECO:0000313" key="3">
    <source>
        <dbReference type="EMBL" id="QZD90111.1"/>
    </source>
</evidence>
<keyword evidence="4" id="KW-1185">Reference proteome</keyword>
<accession>A0ABX8ZMD3</accession>
<dbReference type="RefSeq" id="WP_221425585.1">
    <property type="nucleotide sequence ID" value="NZ_CP081295.1"/>
</dbReference>
<reference evidence="3 4" key="1">
    <citation type="submission" date="2021-08" db="EMBL/GenBank/DDBJ databases">
        <title>Comparative Genomics Analysis of the Genus Qipengyuania Reveals Extensive Genetic Diversity and Metabolic Versatility, Including the Description of Fifteen Novel Species.</title>
        <authorList>
            <person name="Liu Y."/>
        </authorList>
    </citation>
    <scope>NUCLEOTIDE SEQUENCE [LARGE SCALE GENOMIC DNA]</scope>
    <source>
        <strain evidence="3 4">1NDH13</strain>
    </source>
</reference>
<keyword evidence="2" id="KW-0808">Transferase</keyword>
<evidence type="ECO:0000256" key="2">
    <source>
        <dbReference type="ARBA" id="ARBA00022679"/>
    </source>
</evidence>
<protein>
    <submittedName>
        <fullName evidence="3">WecB/TagA/CpsF family glycosyltransferase</fullName>
    </submittedName>
</protein>
<evidence type="ECO:0000313" key="4">
    <source>
        <dbReference type="Proteomes" id="UP000824281"/>
    </source>
</evidence>
<dbReference type="InterPro" id="IPR004629">
    <property type="entry name" value="WecG_TagA_CpsF"/>
</dbReference>
<organism evidence="3 4">
    <name type="scientific">Qipengyuania aurantiaca</name>
    <dbReference type="NCBI Taxonomy" id="2867233"/>
    <lineage>
        <taxon>Bacteria</taxon>
        <taxon>Pseudomonadati</taxon>
        <taxon>Pseudomonadota</taxon>
        <taxon>Alphaproteobacteria</taxon>
        <taxon>Sphingomonadales</taxon>
        <taxon>Erythrobacteraceae</taxon>
        <taxon>Qipengyuania</taxon>
    </lineage>
</organism>
<name>A0ABX8ZMD3_9SPHN</name>
<dbReference type="CDD" id="cd06533">
    <property type="entry name" value="Glyco_transf_WecG_TagA"/>
    <property type="match status" value="1"/>
</dbReference>
<dbReference type="Pfam" id="PF03808">
    <property type="entry name" value="Glyco_tran_WecG"/>
    <property type="match status" value="1"/>
</dbReference>
<sequence length="257" mass="28666">MSAKPKAARAALVLANMTIVGEDEVEARLLPAIAEVERPATLGFINAHGVNLCWEDAEIASNFSGLDFLLRDGIGVDLCCRRMGWPSGANLNGTDFIPRVLDRRDGSVALLGTQSPWLDEAAERLRKRGLDIGAVHHGFEDVPFYVDLVLEQRPATVVLAMGMPKQEQVAALIRERADWPVLVICGGAILDWIAERFTRAPDFYQNNNLEWLYRLMKEPKRLFRRYVIGNPLLLMRIPALARTAKSQGLEPRTLPRA</sequence>
<dbReference type="Proteomes" id="UP000824281">
    <property type="component" value="Chromosome"/>
</dbReference>
<dbReference type="NCBIfam" id="TIGR00696">
    <property type="entry name" value="wecG_tagA_cpsF"/>
    <property type="match status" value="1"/>
</dbReference>
<dbReference type="PANTHER" id="PTHR34136">
    <property type="match status" value="1"/>
</dbReference>